<dbReference type="EMBL" id="CAMXCT010000903">
    <property type="protein sequence ID" value="CAI3984627.1"/>
    <property type="molecule type" value="Genomic_DNA"/>
</dbReference>
<protein>
    <submittedName>
        <fullName evidence="1">Uncharacterized protein</fullName>
    </submittedName>
</protein>
<reference evidence="2" key="2">
    <citation type="submission" date="2024-04" db="EMBL/GenBank/DDBJ databases">
        <authorList>
            <person name="Chen Y."/>
            <person name="Shah S."/>
            <person name="Dougan E. K."/>
            <person name="Thang M."/>
            <person name="Chan C."/>
        </authorList>
    </citation>
    <scope>NUCLEOTIDE SEQUENCE [LARGE SCALE GENOMIC DNA]</scope>
</reference>
<accession>A0A9P1C4N1</accession>
<reference evidence="1" key="1">
    <citation type="submission" date="2022-10" db="EMBL/GenBank/DDBJ databases">
        <authorList>
            <person name="Chen Y."/>
            <person name="Dougan E. K."/>
            <person name="Chan C."/>
            <person name="Rhodes N."/>
            <person name="Thang M."/>
        </authorList>
    </citation>
    <scope>NUCLEOTIDE SEQUENCE</scope>
</reference>
<organism evidence="1">
    <name type="scientific">Cladocopium goreaui</name>
    <dbReference type="NCBI Taxonomy" id="2562237"/>
    <lineage>
        <taxon>Eukaryota</taxon>
        <taxon>Sar</taxon>
        <taxon>Alveolata</taxon>
        <taxon>Dinophyceae</taxon>
        <taxon>Suessiales</taxon>
        <taxon>Symbiodiniaceae</taxon>
        <taxon>Cladocopium</taxon>
    </lineage>
</organism>
<dbReference type="EMBL" id="CAMXCT030000903">
    <property type="protein sequence ID" value="CAL4771939.1"/>
    <property type="molecule type" value="Genomic_DNA"/>
</dbReference>
<evidence type="ECO:0000313" key="3">
    <source>
        <dbReference type="Proteomes" id="UP001152797"/>
    </source>
</evidence>
<gene>
    <name evidence="1" type="ORF">C1SCF055_LOCUS12152</name>
</gene>
<evidence type="ECO:0000313" key="2">
    <source>
        <dbReference type="EMBL" id="CAL1138002.1"/>
    </source>
</evidence>
<dbReference type="AlphaFoldDB" id="A0A9P1C4N1"/>
<sequence length="934" mass="103734">MSSGPAAGQNLKKLGSLLGVDPFDNSLSVQEIFGNLSGSLLLDAIFQTYQIGDNKTRVRFFLDENSTDDTAVPFASRQVGIVRHAFNQRRHAGVKQAYIKSCMARGIVEGVRGECWIGEPKPDALGVRKGPYQALTYGSLLESFYTALNMEPGNPLLIRTLQRGLECRLFSHKVPESVAKYMVKLHNRFHQGAGVSFIELIQTVPDVEFGLAKFKKDNGITWSTKGYETKCSQWLRGHQDWGESFPEWSLFESARSAYNLLNKRLELWDEFQTEMGELCDFHNAKINNSTVLQNISHCASSILTSIWDGMDETDLQTLVMECDPQIAPEDGLEVTTVNCQRGVRQKLWVDDMVMCINHAISSVKNKTMFNRLENQEFESLKKELFRVGLTFAIKGSYLLPGTNGKPAKLYRKWSSLRPALQTYAVAQLVEVLKRQLSQCLVHDKAEGDQTAIESLVDSEVALSDASVAWSTKIISFGHHVGKWLASEADKTVALDNRAVTSHSTFGHMKAQMLMSCTCSHSSGDASACSLHCPSPSLADIVYIICQAVHPVFGDGFTCFTNLLIEKTASGWTTELSECLKGLPFQLELGHVMVLMRMRATYVVQLLVSTCEKHATAFQTLFKRLRDPETHKSLTELDACIISGAEAFCEAWTSALVVLNKDQVLDKHAILKSHGIKILDASSMEAADVGKGESTDGTTQPSDTLFGVNDLIQFTTCSRVLPADTNMALMHLMQLTLFEQARKTEKHHGKSLLVHMSDNDKGKSDIEILYQVPHASSVYLSPKDESIKLCKLPADFKLVFFGKPILQIPLLPEQQQREDDDEESWKRYGGLDFAVHAAGFNSLNNAVFSVAWMVPCVADESCQTCLEFDTETTQFSFTFGGEDHGQIKLTYAVLRATESSICFVKEINGNQYAVLKRGLLLLGNDQSSVLHSLIV</sequence>
<proteinExistence type="predicted"/>
<name>A0A9P1C4N1_9DINO</name>
<dbReference type="Proteomes" id="UP001152797">
    <property type="component" value="Unassembled WGS sequence"/>
</dbReference>
<evidence type="ECO:0000313" key="1">
    <source>
        <dbReference type="EMBL" id="CAI3984627.1"/>
    </source>
</evidence>
<comment type="caution">
    <text evidence="1">The sequence shown here is derived from an EMBL/GenBank/DDBJ whole genome shotgun (WGS) entry which is preliminary data.</text>
</comment>
<dbReference type="EMBL" id="CAMXCT020000903">
    <property type="protein sequence ID" value="CAL1138002.1"/>
    <property type="molecule type" value="Genomic_DNA"/>
</dbReference>
<keyword evidence="3" id="KW-1185">Reference proteome</keyword>